<dbReference type="RefSeq" id="WP_142536730.1">
    <property type="nucleotide sequence ID" value="NZ_SGJB01000022.1"/>
</dbReference>
<sequence length="470" mass="51815">MLDKLKEECGVFGIRTKGNDSAGMTHSALMALQHRGQEGAGIASLEGEHINIYKNRGLVSEVFSPEIIKELGDTEISIGHVRYSTTGSNSRENTQPIVAEYLKGRLAVAHNGNIVNSMEIREELEKEGCSFASTNDSESIAKLIGFEMLKENDELKAIEKAVNRLKGAFSLVIVTSGNRLVAVRDGWGFRPLCLGKGENGIAVASESCAFDSVNYEFIRDIEPGEMVIINEDLSVESKTVLEKDTKGSCIFEYVYFARTDSNIDGLSVYDARINMGRQLAREFKIDADIVCGVPDSGLEAAIGYAKESGIPYEFGFVKNRYIGRSFIFPSQEQREKAVKLKLNPLTSNLKGKRVILIDDSIVRGTTSAKLIKNVRRAGAKEVHMLVSSPMFKHTCYFGTDIDSEENLAANRMTLDEIRQSIGADSLGYISVEGLKKACSGCKRDFCTGCFDGNYPLKIKSYSKSQFEQKK</sequence>
<evidence type="ECO:0000259" key="12">
    <source>
        <dbReference type="PROSITE" id="PS51278"/>
    </source>
</evidence>
<evidence type="ECO:0000256" key="9">
    <source>
        <dbReference type="PIRSR" id="PIRSR000485-1"/>
    </source>
</evidence>
<dbReference type="InterPro" id="IPR005854">
    <property type="entry name" value="PurF"/>
</dbReference>
<keyword evidence="3 7" id="KW-0328">Glycosyltransferase</keyword>
<evidence type="ECO:0000256" key="4">
    <source>
        <dbReference type="ARBA" id="ARBA00022679"/>
    </source>
</evidence>
<dbReference type="PIRSF" id="PIRSF000485">
    <property type="entry name" value="Amd_phspho_trans"/>
    <property type="match status" value="1"/>
</dbReference>
<evidence type="ECO:0000256" key="3">
    <source>
        <dbReference type="ARBA" id="ARBA00022676"/>
    </source>
</evidence>
<dbReference type="AlphaFoldDB" id="A0A544QT14"/>
<keyword evidence="5 7" id="KW-0658">Purine biosynthesis</keyword>
<dbReference type="InterPro" id="IPR029055">
    <property type="entry name" value="Ntn_hydrolases_N"/>
</dbReference>
<dbReference type="Pfam" id="PF00156">
    <property type="entry name" value="Pribosyltran"/>
    <property type="match status" value="1"/>
</dbReference>
<comment type="cofactor">
    <cofactor evidence="7 11">
        <name>[4Fe-4S] cluster</name>
        <dbReference type="ChEBI" id="CHEBI:49883"/>
    </cofactor>
    <text evidence="7 11">Binds 1 [4Fe-4S] cluster per subunit.</text>
</comment>
<organism evidence="13 14">
    <name type="scientific">Peptacetobacter hominis</name>
    <dbReference type="NCBI Taxonomy" id="2743610"/>
    <lineage>
        <taxon>Bacteria</taxon>
        <taxon>Bacillati</taxon>
        <taxon>Bacillota</taxon>
        <taxon>Clostridia</taxon>
        <taxon>Peptostreptococcales</taxon>
        <taxon>Peptostreptococcaceae</taxon>
        <taxon>Peptacetobacter</taxon>
    </lineage>
</organism>
<keyword evidence="6 7" id="KW-0315">Glutamine amidotransferase</keyword>
<dbReference type="SUPFAM" id="SSF56235">
    <property type="entry name" value="N-terminal nucleophile aminohydrolases (Ntn hydrolases)"/>
    <property type="match status" value="1"/>
</dbReference>
<dbReference type="GO" id="GO:0006189">
    <property type="term" value="P:'de novo' IMP biosynthetic process"/>
    <property type="evidence" value="ECO:0007669"/>
    <property type="project" value="UniProtKB-UniRule"/>
</dbReference>
<dbReference type="UniPathway" id="UPA00074">
    <property type="reaction ID" value="UER00124"/>
</dbReference>
<evidence type="ECO:0000256" key="8">
    <source>
        <dbReference type="PIRNR" id="PIRNR000485"/>
    </source>
</evidence>
<accession>A0A544QT14</accession>
<dbReference type="CDD" id="cd00715">
    <property type="entry name" value="GPATase_N"/>
    <property type="match status" value="1"/>
</dbReference>
<feature type="binding site" evidence="7 11">
    <location>
        <position position="249"/>
    </location>
    <ligand>
        <name>[4Fe-4S] cluster</name>
        <dbReference type="ChEBI" id="CHEBI:49883"/>
    </ligand>
</feature>
<evidence type="ECO:0000256" key="5">
    <source>
        <dbReference type="ARBA" id="ARBA00022755"/>
    </source>
</evidence>
<dbReference type="PROSITE" id="PS51278">
    <property type="entry name" value="GATASE_TYPE_2"/>
    <property type="match status" value="1"/>
</dbReference>
<evidence type="ECO:0000313" key="14">
    <source>
        <dbReference type="Proteomes" id="UP000317863"/>
    </source>
</evidence>
<dbReference type="Gene3D" id="3.40.50.2020">
    <property type="match status" value="1"/>
</dbReference>
<dbReference type="InterPro" id="IPR017932">
    <property type="entry name" value="GATase_2_dom"/>
</dbReference>
<feature type="binding site" evidence="7 11">
    <location>
        <position position="449"/>
    </location>
    <ligand>
        <name>[4Fe-4S] cluster</name>
        <dbReference type="ChEBI" id="CHEBI:49883"/>
    </ligand>
</feature>
<keyword evidence="14" id="KW-1185">Reference proteome</keyword>
<keyword evidence="7" id="KW-0004">4Fe-4S</keyword>
<comment type="cofactor">
    <cofactor evidence="7 10">
        <name>Mg(2+)</name>
        <dbReference type="ChEBI" id="CHEBI:18420"/>
    </cofactor>
    <text evidence="7 10">Binds 1 Mg(2+) ion per subunit.</text>
</comment>
<dbReference type="CDD" id="cd06223">
    <property type="entry name" value="PRTases_typeI"/>
    <property type="match status" value="1"/>
</dbReference>
<comment type="caution">
    <text evidence="13">The sequence shown here is derived from an EMBL/GenBank/DDBJ whole genome shotgun (WGS) entry which is preliminary data.</text>
</comment>
<keyword evidence="7 11" id="KW-0408">Iron</keyword>
<evidence type="ECO:0000313" key="13">
    <source>
        <dbReference type="EMBL" id="TQQ83174.1"/>
    </source>
</evidence>
<dbReference type="PANTHER" id="PTHR11907">
    <property type="entry name" value="AMIDOPHOSPHORIBOSYLTRANSFERASE"/>
    <property type="match status" value="1"/>
</dbReference>
<dbReference type="OrthoDB" id="9801213at2"/>
<feature type="domain" description="Glutamine amidotransferase type-2" evidence="12">
    <location>
        <begin position="9"/>
        <end position="232"/>
    </location>
</feature>
<comment type="function">
    <text evidence="7">Catalyzes the formation of phosphoribosylamine from phosphoribosylpyrophosphate (PRPP) and glutamine.</text>
</comment>
<reference evidence="13 14" key="1">
    <citation type="submission" date="2019-02" db="EMBL/GenBank/DDBJ databases">
        <title>Peptostreptococcaceae bacterium ZHW00191 nov., a new bacterium isolated from the human gut.</title>
        <authorList>
            <person name="Zhou H.-W."/>
            <person name="Chen X.-J."/>
        </authorList>
    </citation>
    <scope>NUCLEOTIDE SEQUENCE [LARGE SCALE GENOMIC DNA]</scope>
    <source>
        <strain evidence="13 14">ZHW00191</strain>
    </source>
</reference>
<keyword evidence="4 7" id="KW-0808">Transferase</keyword>
<dbReference type="EC" id="2.4.2.14" evidence="7"/>
<dbReference type="HAMAP" id="MF_01931">
    <property type="entry name" value="PurF"/>
    <property type="match status" value="1"/>
</dbReference>
<feature type="binding site" evidence="7 10">
    <location>
        <position position="296"/>
    </location>
    <ligand>
        <name>Mg(2+)</name>
        <dbReference type="ChEBI" id="CHEBI:18420"/>
    </ligand>
</feature>
<evidence type="ECO:0000256" key="1">
    <source>
        <dbReference type="ARBA" id="ARBA00005209"/>
    </source>
</evidence>
<dbReference type="GO" id="GO:0000287">
    <property type="term" value="F:magnesium ion binding"/>
    <property type="evidence" value="ECO:0007669"/>
    <property type="project" value="UniProtKB-UniRule"/>
</dbReference>
<evidence type="ECO:0000256" key="11">
    <source>
        <dbReference type="PIRSR" id="PIRSR000485-3"/>
    </source>
</evidence>
<feature type="active site" description="Nucleophile" evidence="7 9">
    <location>
        <position position="9"/>
    </location>
</feature>
<name>A0A544QT14_9FIRM</name>
<dbReference type="InterPro" id="IPR035584">
    <property type="entry name" value="PurF_N"/>
</dbReference>
<evidence type="ECO:0000256" key="2">
    <source>
        <dbReference type="ARBA" id="ARBA00010138"/>
    </source>
</evidence>
<gene>
    <name evidence="7 13" type="primary">purF</name>
    <name evidence="13" type="ORF">EXD82_09765</name>
</gene>
<dbReference type="EMBL" id="SGJB01000022">
    <property type="protein sequence ID" value="TQQ83174.1"/>
    <property type="molecule type" value="Genomic_DNA"/>
</dbReference>
<evidence type="ECO:0000256" key="7">
    <source>
        <dbReference type="HAMAP-Rule" id="MF_01931"/>
    </source>
</evidence>
<dbReference type="Pfam" id="PF13522">
    <property type="entry name" value="GATase_6"/>
    <property type="match status" value="1"/>
</dbReference>
<dbReference type="InterPro" id="IPR000836">
    <property type="entry name" value="PRTase_dom"/>
</dbReference>
<dbReference type="NCBIfam" id="TIGR01134">
    <property type="entry name" value="purF"/>
    <property type="match status" value="1"/>
</dbReference>
<feature type="binding site" evidence="7 10">
    <location>
        <position position="358"/>
    </location>
    <ligand>
        <name>Mg(2+)</name>
        <dbReference type="ChEBI" id="CHEBI:18420"/>
    </ligand>
</feature>
<dbReference type="GO" id="GO:0009113">
    <property type="term" value="P:purine nucleobase biosynthetic process"/>
    <property type="evidence" value="ECO:0007669"/>
    <property type="project" value="UniProtKB-UniRule"/>
</dbReference>
<comment type="similarity">
    <text evidence="2 7 8">In the C-terminal section; belongs to the purine/pyrimidine phosphoribosyltransferase family.</text>
</comment>
<dbReference type="GO" id="GO:0004044">
    <property type="term" value="F:amidophosphoribosyltransferase activity"/>
    <property type="evidence" value="ECO:0007669"/>
    <property type="project" value="UniProtKB-UniRule"/>
</dbReference>
<proteinExistence type="inferred from homology"/>
<comment type="catalytic activity">
    <reaction evidence="7 8">
        <text>5-phospho-beta-D-ribosylamine + L-glutamate + diphosphate = 5-phospho-alpha-D-ribose 1-diphosphate + L-glutamine + H2O</text>
        <dbReference type="Rhea" id="RHEA:14905"/>
        <dbReference type="ChEBI" id="CHEBI:15377"/>
        <dbReference type="ChEBI" id="CHEBI:29985"/>
        <dbReference type="ChEBI" id="CHEBI:33019"/>
        <dbReference type="ChEBI" id="CHEBI:58017"/>
        <dbReference type="ChEBI" id="CHEBI:58359"/>
        <dbReference type="ChEBI" id="CHEBI:58681"/>
        <dbReference type="EC" id="2.4.2.14"/>
    </reaction>
</comment>
<feature type="binding site" evidence="7 11">
    <location>
        <position position="395"/>
    </location>
    <ligand>
        <name>[4Fe-4S] cluster</name>
        <dbReference type="ChEBI" id="CHEBI:49883"/>
    </ligand>
</feature>
<protein>
    <recommendedName>
        <fullName evidence="7">Amidophosphoribosyltransferase</fullName>
        <shortName evidence="7">ATase</shortName>
        <ecNumber evidence="7">2.4.2.14</ecNumber>
    </recommendedName>
    <alternativeName>
        <fullName evidence="7">Glutamine phosphoribosylpyrophosphate amidotransferase</fullName>
        <shortName evidence="7">GPATase</shortName>
    </alternativeName>
</protein>
<keyword evidence="7 11" id="KW-0411">Iron-sulfur</keyword>
<dbReference type="SUPFAM" id="SSF53271">
    <property type="entry name" value="PRTase-like"/>
    <property type="match status" value="1"/>
</dbReference>
<keyword evidence="7 10" id="KW-0479">Metal-binding</keyword>
<dbReference type="GO" id="GO:0051539">
    <property type="term" value="F:4 iron, 4 sulfur cluster binding"/>
    <property type="evidence" value="ECO:0007669"/>
    <property type="project" value="UniProtKB-KW"/>
</dbReference>
<feature type="binding site" evidence="7 11">
    <location>
        <position position="446"/>
    </location>
    <ligand>
        <name>[4Fe-4S] cluster</name>
        <dbReference type="ChEBI" id="CHEBI:49883"/>
    </ligand>
</feature>
<evidence type="ECO:0000256" key="10">
    <source>
        <dbReference type="PIRSR" id="PIRSR000485-2"/>
    </source>
</evidence>
<evidence type="ECO:0000256" key="6">
    <source>
        <dbReference type="ARBA" id="ARBA00022962"/>
    </source>
</evidence>
<dbReference type="Gene3D" id="3.60.20.10">
    <property type="entry name" value="Glutamine Phosphoribosylpyrophosphate, subunit 1, domain 1"/>
    <property type="match status" value="1"/>
</dbReference>
<feature type="binding site" evidence="7 10">
    <location>
        <position position="359"/>
    </location>
    <ligand>
        <name>Mg(2+)</name>
        <dbReference type="ChEBI" id="CHEBI:18420"/>
    </ligand>
</feature>
<comment type="pathway">
    <text evidence="1 7 8">Purine metabolism; IMP biosynthesis via de novo pathway; N(1)-(5-phospho-D-ribosyl)glycinamide from 5-phospho-alpha-D-ribose 1-diphosphate: step 1/2.</text>
</comment>
<dbReference type="InterPro" id="IPR029057">
    <property type="entry name" value="PRTase-like"/>
</dbReference>
<dbReference type="Proteomes" id="UP000317863">
    <property type="component" value="Unassembled WGS sequence"/>
</dbReference>
<keyword evidence="7 10" id="KW-0460">Magnesium</keyword>